<sequence>MISLAFVLLSAAFANGAASLVARDSIVCPALNNDNMPLYQESSSTDDRIICTYSGDSEPCSYFTNGGIDGGSDKCPSDISQPDETSISVVLCAAFNENFAVKSTAAQISSSLNVSASLVECTYSDGSECYYNRSDGSANHGTGTCPPSINSTVYSSEYVCFSASLKQSVLIGSSVVASASEAFLACVFEDKTSCSYSWANGSLKPGAGSWCPKQVTKALAYTVSAPWMDYKAQCPPTLSGAPATAGVLSPGDGLSILTCDYTTVRVICEYQVSGGHLADGGSDCQLSLGQVNWPPIGAGAAAPDSAAASSSSSSSASSWSSSSSTVYIFSKYFGSSPWGNTCLAFNEHITASSTSGSQLKASLNISESIVKCTYSDNSDCYYNRKDGSHSTSYSAGQYCPQTIAQYTLSPYVCVSANLKASVLLGSSVAIQTNAALSVVACVFDDQTSCVYGMLQGTLMPGEGSWCPKTAIKSPYYQPAVGAGPAAAGAGKGLLAESGTGNTDNKSSSGTMISKPVLIALLALNGFLVVAVLAIGCFLVFRSPSAGNPRLKPLNAGSGYKTVDSLSAPLTHGDDTYYDPPTKH</sequence>
<dbReference type="Proteomes" id="UP001222325">
    <property type="component" value="Unassembled WGS sequence"/>
</dbReference>
<dbReference type="EMBL" id="JARJCN010000104">
    <property type="protein sequence ID" value="KAJ7075073.1"/>
    <property type="molecule type" value="Genomic_DNA"/>
</dbReference>
<keyword evidence="1" id="KW-0472">Membrane</keyword>
<evidence type="ECO:0000256" key="2">
    <source>
        <dbReference type="SAM" id="SignalP"/>
    </source>
</evidence>
<keyword evidence="1" id="KW-1133">Transmembrane helix</keyword>
<feature type="transmembrane region" description="Helical" evidence="1">
    <location>
        <begin position="516"/>
        <end position="540"/>
    </location>
</feature>
<organism evidence="3 4">
    <name type="scientific">Mycena belliarum</name>
    <dbReference type="NCBI Taxonomy" id="1033014"/>
    <lineage>
        <taxon>Eukaryota</taxon>
        <taxon>Fungi</taxon>
        <taxon>Dikarya</taxon>
        <taxon>Basidiomycota</taxon>
        <taxon>Agaricomycotina</taxon>
        <taxon>Agaricomycetes</taxon>
        <taxon>Agaricomycetidae</taxon>
        <taxon>Agaricales</taxon>
        <taxon>Marasmiineae</taxon>
        <taxon>Mycenaceae</taxon>
        <taxon>Mycena</taxon>
    </lineage>
</organism>
<keyword evidence="1" id="KW-0812">Transmembrane</keyword>
<dbReference type="AlphaFoldDB" id="A0AAD6TR42"/>
<gene>
    <name evidence="3" type="ORF">B0H15DRAFT_43169</name>
</gene>
<evidence type="ECO:0000256" key="1">
    <source>
        <dbReference type="SAM" id="Phobius"/>
    </source>
</evidence>
<evidence type="ECO:0000313" key="3">
    <source>
        <dbReference type="EMBL" id="KAJ7075073.1"/>
    </source>
</evidence>
<keyword evidence="2" id="KW-0732">Signal</keyword>
<reference evidence="3" key="1">
    <citation type="submission" date="2023-03" db="EMBL/GenBank/DDBJ databases">
        <title>Massive genome expansion in bonnet fungi (Mycena s.s.) driven by repeated elements and novel gene families across ecological guilds.</title>
        <authorList>
            <consortium name="Lawrence Berkeley National Laboratory"/>
            <person name="Harder C.B."/>
            <person name="Miyauchi S."/>
            <person name="Viragh M."/>
            <person name="Kuo A."/>
            <person name="Thoen E."/>
            <person name="Andreopoulos B."/>
            <person name="Lu D."/>
            <person name="Skrede I."/>
            <person name="Drula E."/>
            <person name="Henrissat B."/>
            <person name="Morin E."/>
            <person name="Kohler A."/>
            <person name="Barry K."/>
            <person name="LaButti K."/>
            <person name="Morin E."/>
            <person name="Salamov A."/>
            <person name="Lipzen A."/>
            <person name="Mereny Z."/>
            <person name="Hegedus B."/>
            <person name="Baldrian P."/>
            <person name="Stursova M."/>
            <person name="Weitz H."/>
            <person name="Taylor A."/>
            <person name="Grigoriev I.V."/>
            <person name="Nagy L.G."/>
            <person name="Martin F."/>
            <person name="Kauserud H."/>
        </authorList>
    </citation>
    <scope>NUCLEOTIDE SEQUENCE</scope>
    <source>
        <strain evidence="3">CBHHK173m</strain>
    </source>
</reference>
<protein>
    <submittedName>
        <fullName evidence="3">Uncharacterized protein</fullName>
    </submittedName>
</protein>
<accession>A0AAD6TR42</accession>
<feature type="signal peptide" evidence="2">
    <location>
        <begin position="1"/>
        <end position="19"/>
    </location>
</feature>
<keyword evidence="4" id="KW-1185">Reference proteome</keyword>
<proteinExistence type="predicted"/>
<feature type="chain" id="PRO_5041984276" evidence="2">
    <location>
        <begin position="20"/>
        <end position="583"/>
    </location>
</feature>
<name>A0AAD6TR42_9AGAR</name>
<evidence type="ECO:0000313" key="4">
    <source>
        <dbReference type="Proteomes" id="UP001222325"/>
    </source>
</evidence>
<comment type="caution">
    <text evidence="3">The sequence shown here is derived from an EMBL/GenBank/DDBJ whole genome shotgun (WGS) entry which is preliminary data.</text>
</comment>